<evidence type="ECO:0000259" key="7">
    <source>
        <dbReference type="Pfam" id="PF11924"/>
    </source>
</evidence>
<evidence type="ECO:0000256" key="4">
    <source>
        <dbReference type="ARBA" id="ARBA00022729"/>
    </source>
</evidence>
<keyword evidence="4" id="KW-0732">Signal</keyword>
<feature type="region of interest" description="Disordered" evidence="6">
    <location>
        <begin position="627"/>
        <end position="949"/>
    </location>
</feature>
<sequence length="949" mass="100132">MKKQKHSGRASTDLNQAAGSAREFASPKSKRSLTASVLLALYGYEVIAMPLASAAAQIDTAKQGVNIAVEKVYVLYVPQGETLAQVAERFSVTEAALMAIRKQVSNYGWSDRVWLIPKEKGATGEVALYPGYVFYTLRKGETISSQALRSNRSERELTRLNAVVMGDAGVAKLKAGDLILMPAPPVKGSKADPLAEKEGRAFEQRLAQAAMQAGQHLDTIQKSEGSLTASDLLAQQAANSASGALSQRAEEILSPFGRAKIGVRTNTETKDVDLDLDYLHPLIEGNDDILFGQVGARQFDERVIGNVGLGYRKEVNPNLVLGANAFIDQDFTRSHTRAGVGAEVWTEQARLAANAYVPVTGWKKSDQNHLNTDPEFYDLYERPASGWDARAEIALPGAPKLAGTAKYFQWKGDGVDAFGGGRLARDPKGYSVGAKWQPIPLVGFAAEHQQIHGGEGQWQVGASLTWNFDTDLEKQLNPSNATALKPLAQARKDFVSREYNVVLDYKQKEKAPSVPFGFADTTLLLTAPSARAAAPLVAPSPALQGVSPAGVVKFEKGAVTLATTATVELASARTSQAVVTVDPVTGHVTVPPGISARSVEVLAHQELNGRNSASTSYKLVVQVPIDTDGEGLSDEEEAALGTDPSKPDTDGDGWTDREEVDAGTDPKDPNDHPKDTDTDGDGLGDREEGVIGTDPTKPDTDGDGLTDKEEVDGGSNPLDPNDPVNGTDTDGDGLTDTEEGVIGTDPTKPDTDGDGLTDKEEVDNGSNPLDPNDPVNGTDTDGDGLTDTEEGVIGTDPTKPDTDGDGLTDKEEVDNGSNPLDPNDPVNGTDTDGDGLTDTEEGVIGTDPTKPDTDGDGLTDKEEVDNGSNPLDPNDPVNGTDTDGDGLTDTEEGVIGTDPTKPDTDGDGLTDKEEVDGGSNPLDPNDPVNRTDTDGDGLTDTEEGVIGTD</sequence>
<dbReference type="Pfam" id="PF11924">
    <property type="entry name" value="IAT_beta"/>
    <property type="match status" value="1"/>
</dbReference>
<comment type="subcellular location">
    <subcellularLocation>
        <location evidence="1">Secreted</location>
    </subcellularLocation>
</comment>
<keyword evidence="3" id="KW-0964">Secreted</keyword>
<proteinExistence type="inferred from homology"/>
<dbReference type="Gene3D" id="4.10.1080.10">
    <property type="entry name" value="TSP type-3 repeat"/>
    <property type="match status" value="1"/>
</dbReference>
<dbReference type="InterPro" id="IPR038177">
    <property type="entry name" value="IAT_beta_sf"/>
</dbReference>
<dbReference type="Pfam" id="PF18884">
    <property type="entry name" value="TSP3_bac"/>
    <property type="match status" value="13"/>
</dbReference>
<dbReference type="PANTHER" id="PTHR39576">
    <property type="entry name" value="ATTACHING AND EFFACING PROTEIN HOMOLOG-RELATED-RELATED"/>
    <property type="match status" value="1"/>
</dbReference>
<feature type="compositionally biased region" description="Acidic residues" evidence="6">
    <location>
        <begin position="831"/>
        <end position="841"/>
    </location>
</feature>
<dbReference type="AlphaFoldDB" id="A0A502HRR8"/>
<evidence type="ECO:0000256" key="6">
    <source>
        <dbReference type="SAM" id="MobiDB-lite"/>
    </source>
</evidence>
<evidence type="ECO:0000256" key="5">
    <source>
        <dbReference type="ARBA" id="ARBA00022837"/>
    </source>
</evidence>
<evidence type="ECO:0000256" key="2">
    <source>
        <dbReference type="ARBA" id="ARBA00010116"/>
    </source>
</evidence>
<dbReference type="Proteomes" id="UP000317933">
    <property type="component" value="Unassembled WGS sequence"/>
</dbReference>
<feature type="compositionally biased region" description="Basic and acidic residues" evidence="6">
    <location>
        <begin position="664"/>
        <end position="689"/>
    </location>
</feature>
<dbReference type="InterPro" id="IPR059100">
    <property type="entry name" value="TSP3_bac"/>
</dbReference>
<organism evidence="8 9">
    <name type="scientific">Pseudomonas arsenicoxydans</name>
    <dbReference type="NCBI Taxonomy" id="702115"/>
    <lineage>
        <taxon>Bacteria</taxon>
        <taxon>Pseudomonadati</taxon>
        <taxon>Pseudomonadota</taxon>
        <taxon>Gammaproteobacteria</taxon>
        <taxon>Pseudomonadales</taxon>
        <taxon>Pseudomonadaceae</taxon>
        <taxon>Pseudomonas</taxon>
    </lineage>
</organism>
<dbReference type="RefSeq" id="WP_193560091.1">
    <property type="nucleotide sequence ID" value="NZ_RCZE01000009.1"/>
</dbReference>
<feature type="compositionally biased region" description="Acidic residues" evidence="6">
    <location>
        <begin position="882"/>
        <end position="892"/>
    </location>
</feature>
<dbReference type="EMBL" id="RCZE01000009">
    <property type="protein sequence ID" value="TPG75890.1"/>
    <property type="molecule type" value="Genomic_DNA"/>
</dbReference>
<feature type="compositionally biased region" description="Acidic residues" evidence="6">
    <location>
        <begin position="627"/>
        <end position="638"/>
    </location>
</feature>
<dbReference type="PANTHER" id="PTHR39576:SF2">
    <property type="entry name" value="ATTACHING AND EFFACING PROTEIN HOMOLOG-RELATED"/>
    <property type="match status" value="1"/>
</dbReference>
<comment type="caution">
    <text evidence="8">The sequence shown here is derived from an EMBL/GenBank/DDBJ whole genome shotgun (WGS) entry which is preliminary data.</text>
</comment>
<feature type="non-terminal residue" evidence="8">
    <location>
        <position position="949"/>
    </location>
</feature>
<evidence type="ECO:0000313" key="9">
    <source>
        <dbReference type="Proteomes" id="UP000317933"/>
    </source>
</evidence>
<feature type="region of interest" description="Disordered" evidence="6">
    <location>
        <begin position="1"/>
        <end position="23"/>
    </location>
</feature>
<dbReference type="InterPro" id="IPR024519">
    <property type="entry name" value="IAT_beta"/>
</dbReference>
<reference evidence="8 9" key="1">
    <citation type="journal article" date="2019" name="Environ. Microbiol.">
        <title>Species interactions and distinct microbial communities in high Arctic permafrost affected cryosols are associated with the CH4 and CO2 gas fluxes.</title>
        <authorList>
            <person name="Altshuler I."/>
            <person name="Hamel J."/>
            <person name="Turney S."/>
            <person name="Magnuson E."/>
            <person name="Levesque R."/>
            <person name="Greer C."/>
            <person name="Whyte L.G."/>
        </authorList>
    </citation>
    <scope>NUCLEOTIDE SEQUENCE [LARGE SCALE GENOMIC DNA]</scope>
    <source>
        <strain evidence="8 9">E3</strain>
    </source>
</reference>
<evidence type="ECO:0000256" key="1">
    <source>
        <dbReference type="ARBA" id="ARBA00004613"/>
    </source>
</evidence>
<feature type="compositionally biased region" description="Basic and acidic residues" evidence="6">
    <location>
        <begin position="696"/>
        <end position="708"/>
    </location>
</feature>
<feature type="compositionally biased region" description="Acidic residues" evidence="6">
    <location>
        <begin position="780"/>
        <end position="790"/>
    </location>
</feature>
<dbReference type="GO" id="GO:0005509">
    <property type="term" value="F:calcium ion binding"/>
    <property type="evidence" value="ECO:0007669"/>
    <property type="project" value="InterPro"/>
</dbReference>
<accession>A0A502HRR8</accession>
<feature type="compositionally biased region" description="Basic and acidic residues" evidence="6">
    <location>
        <begin position="798"/>
        <end position="810"/>
    </location>
</feature>
<dbReference type="InterPro" id="IPR051715">
    <property type="entry name" value="Intimin-Invasin_domain"/>
</dbReference>
<feature type="compositionally biased region" description="Basic and acidic residues" evidence="6">
    <location>
        <begin position="747"/>
        <end position="759"/>
    </location>
</feature>
<feature type="compositionally biased region" description="Basic and acidic residues" evidence="6">
    <location>
        <begin position="645"/>
        <end position="657"/>
    </location>
</feature>
<protein>
    <recommendedName>
        <fullName evidence="7">Inverse autotransporter beta-domain domain-containing protein</fullName>
    </recommendedName>
</protein>
<dbReference type="InterPro" id="IPR028974">
    <property type="entry name" value="TSP_type-3_rpt"/>
</dbReference>
<name>A0A502HRR8_9PSED</name>
<feature type="compositionally biased region" description="Acidic residues" evidence="6">
    <location>
        <begin position="729"/>
        <end position="739"/>
    </location>
</feature>
<feature type="compositionally biased region" description="Polar residues" evidence="6">
    <location>
        <begin position="9"/>
        <end position="18"/>
    </location>
</feature>
<feature type="compositionally biased region" description="Basic and acidic residues" evidence="6">
    <location>
        <begin position="849"/>
        <end position="861"/>
    </location>
</feature>
<feature type="compositionally biased region" description="Basic and acidic residues" evidence="6">
    <location>
        <begin position="900"/>
        <end position="912"/>
    </location>
</feature>
<feature type="compositionally biased region" description="Acidic residues" evidence="6">
    <location>
        <begin position="934"/>
        <end position="943"/>
    </location>
</feature>
<dbReference type="GO" id="GO:0009279">
    <property type="term" value="C:cell outer membrane"/>
    <property type="evidence" value="ECO:0007669"/>
    <property type="project" value="TreeGrafter"/>
</dbReference>
<feature type="domain" description="Inverse autotransporter beta-domain" evidence="7">
    <location>
        <begin position="212"/>
        <end position="499"/>
    </location>
</feature>
<dbReference type="Gene3D" id="2.40.160.160">
    <property type="entry name" value="Inverse autotransporter, beta-domain"/>
    <property type="match status" value="1"/>
</dbReference>
<evidence type="ECO:0000313" key="8">
    <source>
        <dbReference type="EMBL" id="TPG75890.1"/>
    </source>
</evidence>
<evidence type="ECO:0000256" key="3">
    <source>
        <dbReference type="ARBA" id="ARBA00022525"/>
    </source>
</evidence>
<keyword evidence="5" id="KW-0106">Calcium</keyword>
<comment type="similarity">
    <text evidence="2">Belongs to the intimin/invasin family.</text>
</comment>
<gene>
    <name evidence="8" type="ORF">EAH78_20390</name>
</gene>